<comment type="caution">
    <text evidence="4">The sequence shown here is derived from an EMBL/GenBank/DDBJ whole genome shotgun (WGS) entry which is preliminary data.</text>
</comment>
<dbReference type="RefSeq" id="WP_399653639.1">
    <property type="nucleotide sequence ID" value="NZ_JBITYG010000008.1"/>
</dbReference>
<dbReference type="InterPro" id="IPR025164">
    <property type="entry name" value="Toastrack_DUF4097"/>
</dbReference>
<dbReference type="Proteomes" id="UP001614394">
    <property type="component" value="Unassembled WGS sequence"/>
</dbReference>
<feature type="domain" description="DUF4097" evidence="3">
    <location>
        <begin position="115"/>
        <end position="244"/>
    </location>
</feature>
<accession>A0ABW8CBV3</accession>
<dbReference type="Pfam" id="PF13349">
    <property type="entry name" value="DUF4097"/>
    <property type="match status" value="1"/>
</dbReference>
<protein>
    <submittedName>
        <fullName evidence="4">DUF4097 family beta strand repeat-containing protein</fullName>
    </submittedName>
</protein>
<keyword evidence="2" id="KW-0732">Signal</keyword>
<gene>
    <name evidence="4" type="ORF">ACIGXA_25735</name>
</gene>
<reference evidence="4 5" key="1">
    <citation type="submission" date="2024-10" db="EMBL/GenBank/DDBJ databases">
        <title>The Natural Products Discovery Center: Release of the First 8490 Sequenced Strains for Exploring Actinobacteria Biosynthetic Diversity.</title>
        <authorList>
            <person name="Kalkreuter E."/>
            <person name="Kautsar S.A."/>
            <person name="Yang D."/>
            <person name="Bader C.D."/>
            <person name="Teijaro C.N."/>
            <person name="Fluegel L."/>
            <person name="Davis C.M."/>
            <person name="Simpson J.R."/>
            <person name="Lauterbach L."/>
            <person name="Steele A.D."/>
            <person name="Gui C."/>
            <person name="Meng S."/>
            <person name="Li G."/>
            <person name="Viehrig K."/>
            <person name="Ye F."/>
            <person name="Su P."/>
            <person name="Kiefer A.F."/>
            <person name="Nichols A."/>
            <person name="Cepeda A.J."/>
            <person name="Yan W."/>
            <person name="Fan B."/>
            <person name="Jiang Y."/>
            <person name="Adhikari A."/>
            <person name="Zheng C.-J."/>
            <person name="Schuster L."/>
            <person name="Cowan T.M."/>
            <person name="Smanski M.J."/>
            <person name="Chevrette M.G."/>
            <person name="De Carvalho L.P.S."/>
            <person name="Shen B."/>
        </authorList>
    </citation>
    <scope>NUCLEOTIDE SEQUENCE [LARGE SCALE GENOMIC DNA]</scope>
    <source>
        <strain evidence="4 5">NPDC053399</strain>
    </source>
</reference>
<proteinExistence type="predicted"/>
<evidence type="ECO:0000256" key="1">
    <source>
        <dbReference type="SAM" id="MobiDB-lite"/>
    </source>
</evidence>
<sequence>MTPKRSAVMIVSALVLGAALTGCDGVSIHSSPEHKAVDDAKAAGPVSAVEVGTGSGDVRIRPGTGGGVTIHRTVRYHGDDKPTPGQKVENGRLTFINGCDDCSIDYELTVPAGVSVKVSTSSGDVDVQGVASADLTTHSGDIDVSGIAGALTTSASSGDLTATGLGGADVSATASSGNIRLTFAKPPQKVMAKASSGDVTVQVPGGPYAIDVSTGSGDRTVSVPTDPSATARVQAKTGSGDVTVSRVGS</sequence>
<evidence type="ECO:0000259" key="3">
    <source>
        <dbReference type="Pfam" id="PF13349"/>
    </source>
</evidence>
<evidence type="ECO:0000256" key="2">
    <source>
        <dbReference type="SAM" id="SignalP"/>
    </source>
</evidence>
<organism evidence="4 5">
    <name type="scientific">Streptomyces fildesensis</name>
    <dbReference type="NCBI Taxonomy" id="375757"/>
    <lineage>
        <taxon>Bacteria</taxon>
        <taxon>Bacillati</taxon>
        <taxon>Actinomycetota</taxon>
        <taxon>Actinomycetes</taxon>
        <taxon>Kitasatosporales</taxon>
        <taxon>Streptomycetaceae</taxon>
        <taxon>Streptomyces</taxon>
    </lineage>
</organism>
<evidence type="ECO:0000313" key="4">
    <source>
        <dbReference type="EMBL" id="MFI9103924.1"/>
    </source>
</evidence>
<dbReference type="PROSITE" id="PS51257">
    <property type="entry name" value="PROKAR_LIPOPROTEIN"/>
    <property type="match status" value="1"/>
</dbReference>
<feature type="compositionally biased region" description="Polar residues" evidence="1">
    <location>
        <begin position="236"/>
        <end position="249"/>
    </location>
</feature>
<name>A0ABW8CBV3_9ACTN</name>
<evidence type="ECO:0000313" key="5">
    <source>
        <dbReference type="Proteomes" id="UP001614394"/>
    </source>
</evidence>
<feature type="region of interest" description="Disordered" evidence="1">
    <location>
        <begin position="230"/>
        <end position="249"/>
    </location>
</feature>
<keyword evidence="5" id="KW-1185">Reference proteome</keyword>
<feature type="chain" id="PRO_5045852739" evidence="2">
    <location>
        <begin position="22"/>
        <end position="249"/>
    </location>
</feature>
<dbReference type="EMBL" id="JBITYG010000008">
    <property type="protein sequence ID" value="MFI9103924.1"/>
    <property type="molecule type" value="Genomic_DNA"/>
</dbReference>
<feature type="signal peptide" evidence="2">
    <location>
        <begin position="1"/>
        <end position="21"/>
    </location>
</feature>